<name>A0A484FCX2_COLOR</name>
<dbReference type="EMBL" id="AMCV02000038">
    <property type="protein sequence ID" value="TDZ15862.1"/>
    <property type="molecule type" value="Genomic_DNA"/>
</dbReference>
<dbReference type="Proteomes" id="UP000014480">
    <property type="component" value="Unassembled WGS sequence"/>
</dbReference>
<sequence>MSLFEKLRGSQVHAPATAIHRVSSNCEGIFAGETAERELLHADGVLQHVYDCLLLDTDSSAFLSLIGHKKPSLRVLEIGRSSGAKLKLEADDLVIAWNVIHATPKPYESLTNTRKLIHTHGTFLLQEVAPVTPWINHYFGVIPGWWLGEAAGRVSKPHVDIDRWKTELSQAGLGDMENRPDEYTNNNIVCRPPLPSLRPKRVKLLKRPGQQYRRIRAGLMDAGYDIDEYVLEDSTASRVPGQDIISILDESSPFLLGLDEKPFAHLQRFLKAAQSSECGILWLTGLCLVGETVQPDYAPTVGFASVTLKLDSFSSGTVTQVVPRVYGEFEKRSSDDADCNTKYEWASADGKVLVGRYRHTMLAQDSQVPPPADMTVCKLEQRKPGLTDALCWKPTTAQALKSGEVRIEVKAVGMNYKDLLIAEGVITD</sequence>
<dbReference type="OrthoDB" id="329835at2759"/>
<dbReference type="SUPFAM" id="SSF53335">
    <property type="entry name" value="S-adenosyl-L-methionine-dependent methyltransferases"/>
    <property type="match status" value="1"/>
</dbReference>
<reference evidence="2" key="2">
    <citation type="journal article" date="2019" name="Mol. Plant Microbe Interact.">
        <title>Genome sequence resources for four phytopathogenic fungi from the Colletotrichum orbiculare species complex.</title>
        <authorList>
            <person name="Gan P."/>
            <person name="Tsushima A."/>
            <person name="Narusaka M."/>
            <person name="Narusaka Y."/>
            <person name="Takano Y."/>
            <person name="Kubo Y."/>
            <person name="Shirasu K."/>
        </authorList>
    </citation>
    <scope>GENOME REANNOTATION</scope>
    <source>
        <strain evidence="2">104-T / ATCC 96160 / CBS 514.97 / LARS 414 / MAFF 240422</strain>
    </source>
</reference>
<accession>A0A484FCX2</accession>
<organism evidence="1 2">
    <name type="scientific">Colletotrichum orbiculare (strain 104-T / ATCC 96160 / CBS 514.97 / LARS 414 / MAFF 240422)</name>
    <name type="common">Cucumber anthracnose fungus</name>
    <name type="synonym">Colletotrichum lagenarium</name>
    <dbReference type="NCBI Taxonomy" id="1213857"/>
    <lineage>
        <taxon>Eukaryota</taxon>
        <taxon>Fungi</taxon>
        <taxon>Dikarya</taxon>
        <taxon>Ascomycota</taxon>
        <taxon>Pezizomycotina</taxon>
        <taxon>Sordariomycetes</taxon>
        <taxon>Hypocreomycetidae</taxon>
        <taxon>Glomerellales</taxon>
        <taxon>Glomerellaceae</taxon>
        <taxon>Colletotrichum</taxon>
        <taxon>Colletotrichum orbiculare species complex</taxon>
    </lineage>
</organism>
<keyword evidence="2" id="KW-1185">Reference proteome</keyword>
<dbReference type="STRING" id="1213857.A0A484FCX2"/>
<evidence type="ECO:0000313" key="2">
    <source>
        <dbReference type="Proteomes" id="UP000014480"/>
    </source>
</evidence>
<dbReference type="AlphaFoldDB" id="A0A484FCX2"/>
<dbReference type="Gene3D" id="3.90.180.10">
    <property type="entry name" value="Medium-chain alcohol dehydrogenases, catalytic domain"/>
    <property type="match status" value="1"/>
</dbReference>
<reference evidence="2" key="1">
    <citation type="journal article" date="2013" name="New Phytol.">
        <title>Comparative genomic and transcriptomic analyses reveal the hemibiotrophic stage shift of Colletotrichum fungi.</title>
        <authorList>
            <person name="Gan P."/>
            <person name="Ikeda K."/>
            <person name="Irieda H."/>
            <person name="Narusaka M."/>
            <person name="O'Connell R.J."/>
            <person name="Narusaka Y."/>
            <person name="Takano Y."/>
            <person name="Kubo Y."/>
            <person name="Shirasu K."/>
        </authorList>
    </citation>
    <scope>NUCLEOTIDE SEQUENCE [LARGE SCALE GENOMIC DNA]</scope>
    <source>
        <strain evidence="2">104-T / ATCC 96160 / CBS 514.97 / LARS 414 / MAFF 240422</strain>
    </source>
</reference>
<comment type="caution">
    <text evidence="1">The sequence shown here is derived from an EMBL/GenBank/DDBJ whole genome shotgun (WGS) entry which is preliminary data.</text>
</comment>
<protein>
    <submittedName>
        <fullName evidence="1">Highly reducing polyketide synthase gloL</fullName>
    </submittedName>
</protein>
<dbReference type="SUPFAM" id="SSF50129">
    <property type="entry name" value="GroES-like"/>
    <property type="match status" value="1"/>
</dbReference>
<proteinExistence type="predicted"/>
<evidence type="ECO:0000313" key="1">
    <source>
        <dbReference type="EMBL" id="TDZ15862.1"/>
    </source>
</evidence>
<dbReference type="InterPro" id="IPR011032">
    <property type="entry name" value="GroES-like_sf"/>
</dbReference>
<gene>
    <name evidence="1" type="primary">gloL-2</name>
    <name evidence="1" type="ORF">Cob_v011161</name>
</gene>
<dbReference type="Gene3D" id="3.40.50.150">
    <property type="entry name" value="Vaccinia Virus protein VP39"/>
    <property type="match status" value="1"/>
</dbReference>
<dbReference type="InterPro" id="IPR029063">
    <property type="entry name" value="SAM-dependent_MTases_sf"/>
</dbReference>